<dbReference type="AlphaFoldDB" id="X0V7I8"/>
<proteinExistence type="predicted"/>
<dbReference type="EMBL" id="BARS01038799">
    <property type="protein sequence ID" value="GAG14090.1"/>
    <property type="molecule type" value="Genomic_DNA"/>
</dbReference>
<accession>X0V7I8</accession>
<evidence type="ECO:0000313" key="1">
    <source>
        <dbReference type="EMBL" id="GAG14090.1"/>
    </source>
</evidence>
<organism evidence="1">
    <name type="scientific">marine sediment metagenome</name>
    <dbReference type="NCBI Taxonomy" id="412755"/>
    <lineage>
        <taxon>unclassified sequences</taxon>
        <taxon>metagenomes</taxon>
        <taxon>ecological metagenomes</taxon>
    </lineage>
</organism>
<sequence length="47" mass="5259">MEVSFKKSVPLKAGWNAPGMLTMNQEQKGRTWGSLFKNEKLVAGYLS</sequence>
<comment type="caution">
    <text evidence="1">The sequence shown here is derived from an EMBL/GenBank/DDBJ whole genome shotgun (WGS) entry which is preliminary data.</text>
</comment>
<gene>
    <name evidence="1" type="ORF">S01H1_59322</name>
</gene>
<protein>
    <submittedName>
        <fullName evidence="1">Uncharacterized protein</fullName>
    </submittedName>
</protein>
<name>X0V7I8_9ZZZZ</name>
<reference evidence="1" key="1">
    <citation type="journal article" date="2014" name="Front. Microbiol.">
        <title>High frequency of phylogenetically diverse reductive dehalogenase-homologous genes in deep subseafloor sedimentary metagenomes.</title>
        <authorList>
            <person name="Kawai M."/>
            <person name="Futagami T."/>
            <person name="Toyoda A."/>
            <person name="Takaki Y."/>
            <person name="Nishi S."/>
            <person name="Hori S."/>
            <person name="Arai W."/>
            <person name="Tsubouchi T."/>
            <person name="Morono Y."/>
            <person name="Uchiyama I."/>
            <person name="Ito T."/>
            <person name="Fujiyama A."/>
            <person name="Inagaki F."/>
            <person name="Takami H."/>
        </authorList>
    </citation>
    <scope>NUCLEOTIDE SEQUENCE</scope>
    <source>
        <strain evidence="1">Expedition CK06-06</strain>
    </source>
</reference>